<dbReference type="Pfam" id="PF05641">
    <property type="entry name" value="Agenet"/>
    <property type="match status" value="1"/>
</dbReference>
<dbReference type="SUPFAM" id="SSF160219">
    <property type="entry name" value="AMPKBI-like"/>
    <property type="match status" value="1"/>
</dbReference>
<dbReference type="PANTHER" id="PTHR46316:SF2">
    <property type="entry name" value="SNF1-RELATED PROTEIN KINASE REGULATORY SUBUNIT BETA-2"/>
    <property type="match status" value="1"/>
</dbReference>
<feature type="coiled-coil region" evidence="2">
    <location>
        <begin position="645"/>
        <end position="672"/>
    </location>
</feature>
<keyword evidence="6" id="KW-1185">Reference proteome</keyword>
<dbReference type="SUPFAM" id="SSF81296">
    <property type="entry name" value="E set domains"/>
    <property type="match status" value="1"/>
</dbReference>
<proteinExistence type="inferred from homology"/>
<dbReference type="CDD" id="cd02859">
    <property type="entry name" value="E_set_AMPKbeta_like_N"/>
    <property type="match status" value="1"/>
</dbReference>
<keyword evidence="2" id="KW-0175">Coiled coil</keyword>
<dbReference type="Gene3D" id="6.20.250.60">
    <property type="match status" value="1"/>
</dbReference>
<dbReference type="EMBL" id="JACMSC010000007">
    <property type="protein sequence ID" value="KAG6516813.1"/>
    <property type="molecule type" value="Genomic_DNA"/>
</dbReference>
<name>A0A8J5LL50_ZINOF</name>
<evidence type="ECO:0000313" key="5">
    <source>
        <dbReference type="EMBL" id="KAG6516813.1"/>
    </source>
</evidence>
<organism evidence="5 6">
    <name type="scientific">Zingiber officinale</name>
    <name type="common">Ginger</name>
    <name type="synonym">Amomum zingiber</name>
    <dbReference type="NCBI Taxonomy" id="94328"/>
    <lineage>
        <taxon>Eukaryota</taxon>
        <taxon>Viridiplantae</taxon>
        <taxon>Streptophyta</taxon>
        <taxon>Embryophyta</taxon>
        <taxon>Tracheophyta</taxon>
        <taxon>Spermatophyta</taxon>
        <taxon>Magnoliopsida</taxon>
        <taxon>Liliopsida</taxon>
        <taxon>Zingiberales</taxon>
        <taxon>Zingiberaceae</taxon>
        <taxon>Zingiber</taxon>
    </lineage>
</organism>
<dbReference type="InterPro" id="IPR032640">
    <property type="entry name" value="AMPK1_CBM"/>
</dbReference>
<evidence type="ECO:0000313" key="6">
    <source>
        <dbReference type="Proteomes" id="UP000734854"/>
    </source>
</evidence>
<keyword evidence="3" id="KW-0812">Transmembrane</keyword>
<comment type="caution">
    <text evidence="5">The sequence shown here is derived from an EMBL/GenBank/DDBJ whole genome shotgun (WGS) entry which is preliminary data.</text>
</comment>
<dbReference type="InterPro" id="IPR006828">
    <property type="entry name" value="ASC_dom"/>
</dbReference>
<evidence type="ECO:0000256" key="2">
    <source>
        <dbReference type="SAM" id="Coils"/>
    </source>
</evidence>
<dbReference type="Pfam" id="PF04739">
    <property type="entry name" value="AMPKBI"/>
    <property type="match status" value="1"/>
</dbReference>
<feature type="domain" description="Association with the SNF1 complex (ASC)" evidence="4">
    <location>
        <begin position="394"/>
        <end position="483"/>
    </location>
</feature>
<gene>
    <name evidence="5" type="ORF">ZIOFF_027293</name>
</gene>
<keyword evidence="3" id="KW-1133">Transmembrane helix</keyword>
<dbReference type="AlphaFoldDB" id="A0A8J5LL50"/>
<dbReference type="PANTHER" id="PTHR46316">
    <property type="entry name" value="SNF1-RELATED PROTEIN KINASE REGULATORY SUBUNIT BETA-1"/>
    <property type="match status" value="1"/>
</dbReference>
<dbReference type="InterPro" id="IPR043554">
    <property type="entry name" value="KINB"/>
</dbReference>
<dbReference type="InterPro" id="IPR037256">
    <property type="entry name" value="ASC_dom_sf"/>
</dbReference>
<evidence type="ECO:0000256" key="3">
    <source>
        <dbReference type="SAM" id="Phobius"/>
    </source>
</evidence>
<comment type="similarity">
    <text evidence="1">Belongs to the 5'-AMP-activated protein kinase beta subunit family.</text>
</comment>
<feature type="transmembrane region" description="Helical" evidence="3">
    <location>
        <begin position="520"/>
        <end position="538"/>
    </location>
</feature>
<dbReference type="Pfam" id="PF16561">
    <property type="entry name" value="AMPK1_CBM"/>
    <property type="match status" value="1"/>
</dbReference>
<dbReference type="InterPro" id="IPR008395">
    <property type="entry name" value="Agenet-like_dom"/>
</dbReference>
<dbReference type="SMART" id="SM01010">
    <property type="entry name" value="AMPKBI"/>
    <property type="match status" value="1"/>
</dbReference>
<evidence type="ECO:0000259" key="4">
    <source>
        <dbReference type="SMART" id="SM01010"/>
    </source>
</evidence>
<dbReference type="InterPro" id="IPR014756">
    <property type="entry name" value="Ig_E-set"/>
</dbReference>
<accession>A0A8J5LL50</accession>
<protein>
    <recommendedName>
        <fullName evidence="4">Association with the SNF1 complex (ASC) domain-containing protein</fullName>
    </recommendedName>
</protein>
<sequence length="680" mass="78171">MATSLKKWSRVEVMQRNSSRWIPPYSWHCAVLLTVMNSRHFIVKYDDSKMGLQFVPRDWIRPRPRPFVGRFPWRAGDMVEVFEDYAWWPANVVDIMINGDNRIISVWPLNSMREIRARPSKIRLRKQWTQEQNWSIIDKFTGISKLIGGDMGMKAALIVETRNDGFDSDGALWAIKMVACGGRHRLSFLRAEKREVFRFPPFFLTSTLELRNLRWESSALLRDQPLVVSLYKELKYSVPMLRLIEGGGLFLQIPVTPLQRQEEMQSNQGMSNSRMYDDVLDEQGIPTMINWNHGGNEVFVEGSWDNWKTKKPLQMSGKDFTVMMVLPSGFYQYRFIVDGEWKYAPDVPWMNDYMGNVHNILDLKVSSLTVRYMVPRDIPFVPENLGGIAGLETPQSPESSYNNQPLVSEDFSKEPPLLPPQLQGTLLDAPASVDCPSSLARLPHVVLNHLYIQKSSSGQPVVALAKTHRFLSKYVTVTLYKSLASLRINKSYKVRRAQATILLHTHLVLVAMGGRNFIQSLFLLLSILLLFISSYIYFSSIDRKVVFLFCNLILFVVIKQSVVEEEEPTKIDAAFDSGNEKKSHVAVSVELVEVENEEEEGKVRVEIDEKESGDLIDCGNEKQSHVAVSFELVEVENEEEGKMRVENDVEERDEFQEKIEAFIEKVKSQRRMEDLQLVTV</sequence>
<dbReference type="InterPro" id="IPR013783">
    <property type="entry name" value="Ig-like_fold"/>
</dbReference>
<keyword evidence="3" id="KW-0472">Membrane</keyword>
<evidence type="ECO:0000256" key="1">
    <source>
        <dbReference type="ARBA" id="ARBA00010926"/>
    </source>
</evidence>
<dbReference type="Gene3D" id="2.60.40.10">
    <property type="entry name" value="Immunoglobulins"/>
    <property type="match status" value="1"/>
</dbReference>
<dbReference type="GO" id="GO:0009507">
    <property type="term" value="C:chloroplast"/>
    <property type="evidence" value="ECO:0007669"/>
    <property type="project" value="UniProtKB-ARBA"/>
</dbReference>
<reference evidence="5 6" key="1">
    <citation type="submission" date="2020-08" db="EMBL/GenBank/DDBJ databases">
        <title>Plant Genome Project.</title>
        <authorList>
            <person name="Zhang R.-G."/>
        </authorList>
    </citation>
    <scope>NUCLEOTIDE SEQUENCE [LARGE SCALE GENOMIC DNA]</scope>
    <source>
        <tissue evidence="5">Rhizome</tissue>
    </source>
</reference>
<dbReference type="Proteomes" id="UP000734854">
    <property type="component" value="Unassembled WGS sequence"/>
</dbReference>